<dbReference type="GO" id="GO:0006508">
    <property type="term" value="P:proteolysis"/>
    <property type="evidence" value="ECO:0007669"/>
    <property type="project" value="InterPro"/>
</dbReference>
<dbReference type="OrthoDB" id="9792074at2"/>
<name>A0A5C1YDP6_9MICO</name>
<evidence type="ECO:0000313" key="3">
    <source>
        <dbReference type="EMBL" id="QEO14231.1"/>
    </source>
</evidence>
<protein>
    <submittedName>
        <fullName evidence="3">M15 family metallopeptidase</fullName>
    </submittedName>
</protein>
<dbReference type="GO" id="GO:0008233">
    <property type="term" value="F:peptidase activity"/>
    <property type="evidence" value="ECO:0007669"/>
    <property type="project" value="InterPro"/>
</dbReference>
<reference evidence="3 4" key="1">
    <citation type="submission" date="2019-09" db="EMBL/GenBank/DDBJ databases">
        <title>Genome sequencing of strain KACC 19306.</title>
        <authorList>
            <person name="Heo J."/>
            <person name="Kim S.-J."/>
            <person name="Kim J.-S."/>
            <person name="Hong S.-B."/>
            <person name="Kwon S.-W."/>
        </authorList>
    </citation>
    <scope>NUCLEOTIDE SEQUENCE [LARGE SCALE GENOMIC DNA]</scope>
    <source>
        <strain evidence="3 4">KACC 19306</strain>
    </source>
</reference>
<dbReference type="EMBL" id="CP043505">
    <property type="protein sequence ID" value="QEO14231.1"/>
    <property type="molecule type" value="Genomic_DNA"/>
</dbReference>
<evidence type="ECO:0000259" key="2">
    <source>
        <dbReference type="Pfam" id="PF02557"/>
    </source>
</evidence>
<evidence type="ECO:0000313" key="4">
    <source>
        <dbReference type="Proteomes" id="UP000324678"/>
    </source>
</evidence>
<evidence type="ECO:0000256" key="1">
    <source>
        <dbReference type="SAM" id="MobiDB-lite"/>
    </source>
</evidence>
<keyword evidence="4" id="KW-1185">Reference proteome</keyword>
<gene>
    <name evidence="3" type="ORF">FLP10_07230</name>
</gene>
<dbReference type="AlphaFoldDB" id="A0A5C1YDP6"/>
<dbReference type="Pfam" id="PF02557">
    <property type="entry name" value="VanY"/>
    <property type="match status" value="1"/>
</dbReference>
<dbReference type="InterPro" id="IPR006311">
    <property type="entry name" value="TAT_signal"/>
</dbReference>
<dbReference type="KEGG" id="ail:FLP10_07230"/>
<dbReference type="InterPro" id="IPR052179">
    <property type="entry name" value="DD-CPase-like"/>
</dbReference>
<feature type="compositionally biased region" description="Low complexity" evidence="1">
    <location>
        <begin position="60"/>
        <end position="72"/>
    </location>
</feature>
<accession>A0A5C1YDP6</accession>
<dbReference type="InterPro" id="IPR003709">
    <property type="entry name" value="VanY-like_core_dom"/>
</dbReference>
<dbReference type="PANTHER" id="PTHR34385:SF1">
    <property type="entry name" value="PEPTIDOGLYCAN L-ALANYL-D-GLUTAMATE ENDOPEPTIDASE CWLK"/>
    <property type="match status" value="1"/>
</dbReference>
<dbReference type="Proteomes" id="UP000324678">
    <property type="component" value="Chromosome"/>
</dbReference>
<dbReference type="PANTHER" id="PTHR34385">
    <property type="entry name" value="D-ALANYL-D-ALANINE CARBOXYPEPTIDASE"/>
    <property type="match status" value="1"/>
</dbReference>
<dbReference type="PROSITE" id="PS51318">
    <property type="entry name" value="TAT"/>
    <property type="match status" value="1"/>
</dbReference>
<dbReference type="RefSeq" id="WP_149160252.1">
    <property type="nucleotide sequence ID" value="NZ_CP043505.1"/>
</dbReference>
<dbReference type="SUPFAM" id="SSF55166">
    <property type="entry name" value="Hedgehog/DD-peptidase"/>
    <property type="match status" value="1"/>
</dbReference>
<proteinExistence type="predicted"/>
<organism evidence="3 4">
    <name type="scientific">Agromyces intestinalis</name>
    <dbReference type="NCBI Taxonomy" id="2592652"/>
    <lineage>
        <taxon>Bacteria</taxon>
        <taxon>Bacillati</taxon>
        <taxon>Actinomycetota</taxon>
        <taxon>Actinomycetes</taxon>
        <taxon>Micrococcales</taxon>
        <taxon>Microbacteriaceae</taxon>
        <taxon>Agromyces</taxon>
    </lineage>
</organism>
<dbReference type="InterPro" id="IPR009045">
    <property type="entry name" value="Zn_M74/Hedgehog-like"/>
</dbReference>
<sequence length="289" mass="30781">MPDPHDTLSEPVQRRRMTVALALTALLVGIAAVVVGGVTGAQAGAAPTSSTPSTADAGEPSSTPRSSPSTTPNAEPSDEPTEAARPEPSAPPAAAPVGFDKAARSLDDPMSIWVVVNRDRPLNPEDFVPPDLVPVPVAHSWEPELRQEASDAVVAMFQAAADEAGFFLASNSAYRSYSTQVDLYGDGSDPTTAPPGRSEHQTGLGIDIGTERGCTFECMEDSPEGQWLRDNAYRFGFLLRYPADKVDITGYPHEAWHYRYIGVDLATEMHNTGSTTLEEFFGLPAAPQV</sequence>
<dbReference type="InterPro" id="IPR058193">
    <property type="entry name" value="VanY/YodJ_core_dom"/>
</dbReference>
<dbReference type="Gene3D" id="3.30.1380.10">
    <property type="match status" value="1"/>
</dbReference>
<dbReference type="CDD" id="cd14852">
    <property type="entry name" value="LD-carboxypeptidase"/>
    <property type="match status" value="1"/>
</dbReference>
<feature type="domain" description="D-alanyl-D-alanine carboxypeptidase-like core" evidence="2">
    <location>
        <begin position="144"/>
        <end position="262"/>
    </location>
</feature>
<feature type="region of interest" description="Disordered" evidence="1">
    <location>
        <begin position="42"/>
        <end position="97"/>
    </location>
</feature>